<reference evidence="1" key="1">
    <citation type="submission" date="2020-06" db="EMBL/GenBank/DDBJ databases">
        <title>Lateral gene transfer of anion-conducting channel rhodopsins between green algae and giant viruses.</title>
        <authorList>
            <person name="Rozenberg A."/>
            <person name="Oppermann J."/>
            <person name="Wietek J."/>
            <person name="Fernandez Lahore R.G."/>
            <person name="Sandaa R.-A."/>
            <person name="Bratbak G."/>
            <person name="Hegemann P."/>
            <person name="Beja O."/>
        </authorList>
    </citation>
    <scope>NUCLEOTIDE SEQUENCE</scope>
    <source>
        <strain evidence="1">01B</strain>
    </source>
</reference>
<sequence>MHIVLLCGYKGSGKDTFAKHLVSKYKFHHMKISQPLKNTLKTLFGFSEEQIEGKLKDTIDETWNITPRDAMVYIGTDIFQYKIQELLPNIKRNFWISTLCKSIQEKINAQDNQNIVISDLRFMHELSYIRSLQGSNPNISISVIKILRPSLEIFFNKELHESETEHLKFNFDFIIENNDILQDFHKSIDSIV</sequence>
<dbReference type="InterPro" id="IPR048444">
    <property type="entry name" value="DNMK"/>
</dbReference>
<accession>A0A7M3UNH2</accession>
<organism evidence="1 2">
    <name type="scientific">Pyramimonas orientalis virus 01B</name>
    <dbReference type="NCBI Taxonomy" id="3134525"/>
    <lineage>
        <taxon>Viruses</taxon>
        <taxon>Varidnaviria</taxon>
        <taxon>Bamfordvirae</taxon>
        <taxon>Nucleocytoviricota</taxon>
        <taxon>Megaviricetes</taxon>
        <taxon>Imitervirales</taxon>
        <taxon>Allomimiviridae</taxon>
        <taxon>Heliosvirus</taxon>
        <taxon>Heliosvirus raunefjordenense</taxon>
    </lineage>
</organism>
<evidence type="ECO:0000313" key="1">
    <source>
        <dbReference type="EMBL" id="QOI90227.1"/>
    </source>
</evidence>
<gene>
    <name evidence="1" type="ORF">HWQ62_00090</name>
</gene>
<dbReference type="SUPFAM" id="SSF52540">
    <property type="entry name" value="P-loop containing nucleoside triphosphate hydrolases"/>
    <property type="match status" value="1"/>
</dbReference>
<protein>
    <recommendedName>
        <fullName evidence="3">DNMP kinase</fullName>
    </recommendedName>
</protein>
<dbReference type="Proteomes" id="UP001162120">
    <property type="component" value="Segment"/>
</dbReference>
<name>A0A7M3UNH2_9VIRU</name>
<dbReference type="EMBL" id="MT663534">
    <property type="protein sequence ID" value="QOI90227.1"/>
    <property type="molecule type" value="Genomic_DNA"/>
</dbReference>
<evidence type="ECO:0000313" key="2">
    <source>
        <dbReference type="Proteomes" id="UP001162120"/>
    </source>
</evidence>
<keyword evidence="2" id="KW-1185">Reference proteome</keyword>
<dbReference type="Pfam" id="PF21448">
    <property type="entry name" value="DNMK"/>
    <property type="match status" value="1"/>
</dbReference>
<proteinExistence type="predicted"/>
<evidence type="ECO:0008006" key="3">
    <source>
        <dbReference type="Google" id="ProtNLM"/>
    </source>
</evidence>
<dbReference type="Gene3D" id="3.40.50.300">
    <property type="entry name" value="P-loop containing nucleotide triphosphate hydrolases"/>
    <property type="match status" value="1"/>
</dbReference>
<dbReference type="InterPro" id="IPR027417">
    <property type="entry name" value="P-loop_NTPase"/>
</dbReference>